<evidence type="ECO:0000256" key="2">
    <source>
        <dbReference type="ARBA" id="ARBA00012923"/>
    </source>
</evidence>
<dbReference type="InterPro" id="IPR022678">
    <property type="entry name" value="NMT_CS"/>
</dbReference>
<keyword evidence="5 6" id="KW-0012">Acyltransferase</keyword>
<dbReference type="PIRSF" id="PIRSF015892">
    <property type="entry name" value="N-myristl_transf"/>
    <property type="match status" value="1"/>
</dbReference>
<dbReference type="EC" id="2.3.1.97" evidence="2 6"/>
<dbReference type="GO" id="GO:0004379">
    <property type="term" value="F:glycylpeptide N-tetradecanoyltransferase activity"/>
    <property type="evidence" value="ECO:0007669"/>
    <property type="project" value="UniProtKB-EC"/>
</dbReference>
<evidence type="ECO:0000313" key="10">
    <source>
        <dbReference type="EMBL" id="CDH60389.1"/>
    </source>
</evidence>
<comment type="similarity">
    <text evidence="1 7">Belongs to the NMT family.</text>
</comment>
<dbReference type="AlphaFoldDB" id="A0A068SDN2"/>
<dbReference type="InterPro" id="IPR000903">
    <property type="entry name" value="NMT"/>
</dbReference>
<dbReference type="Pfam" id="PF02799">
    <property type="entry name" value="NMT_C"/>
    <property type="match status" value="1"/>
</dbReference>
<protein>
    <recommendedName>
        <fullName evidence="3 6">Glycylpeptide N-tetradecanoyltransferase</fullName>
        <ecNumber evidence="2 6">2.3.1.97</ecNumber>
    </recommendedName>
</protein>
<name>A0A068SDN2_9FUNG</name>
<dbReference type="InterPro" id="IPR022677">
    <property type="entry name" value="NMT_C"/>
</dbReference>
<evidence type="ECO:0000313" key="11">
    <source>
        <dbReference type="Proteomes" id="UP000027586"/>
    </source>
</evidence>
<dbReference type="SUPFAM" id="SSF55729">
    <property type="entry name" value="Acyl-CoA N-acyltransferases (Nat)"/>
    <property type="match status" value="2"/>
</dbReference>
<evidence type="ECO:0000256" key="6">
    <source>
        <dbReference type="RuleBase" id="RU000586"/>
    </source>
</evidence>
<dbReference type="PROSITE" id="PS00976">
    <property type="entry name" value="NMT_2"/>
    <property type="match status" value="1"/>
</dbReference>
<evidence type="ECO:0000259" key="8">
    <source>
        <dbReference type="Pfam" id="PF01233"/>
    </source>
</evidence>
<reference evidence="10" key="1">
    <citation type="submission" date="2013-08" db="EMBL/GenBank/DDBJ databases">
        <title>Gene expansion shapes genome architecture in the human pathogen Lichtheimia corymbifera: an evolutionary genomics analysis in the ancient terrestrial Mucorales (Mucoromycotina).</title>
        <authorList>
            <person name="Schwartze V.U."/>
            <person name="Winter S."/>
            <person name="Shelest E."/>
            <person name="Marcet-Houben M."/>
            <person name="Horn F."/>
            <person name="Wehner S."/>
            <person name="Hoffmann K."/>
            <person name="Riege K."/>
            <person name="Sammeth M."/>
            <person name="Nowrousian M."/>
            <person name="Valiante V."/>
            <person name="Linde J."/>
            <person name="Jacobsen I.D."/>
            <person name="Marz M."/>
            <person name="Brakhage A.A."/>
            <person name="Gabaldon T."/>
            <person name="Bocker S."/>
            <person name="Voigt K."/>
        </authorList>
    </citation>
    <scope>NUCLEOTIDE SEQUENCE [LARGE SCALE GENOMIC DNA]</scope>
    <source>
        <strain evidence="10">FSU 9682</strain>
    </source>
</reference>
<feature type="domain" description="Glycylpeptide N-tetradecanoyltransferase N-terminal" evidence="8">
    <location>
        <begin position="113"/>
        <end position="272"/>
    </location>
</feature>
<keyword evidence="11" id="KW-1185">Reference proteome</keyword>
<sequence>MRMDYCHLHWNNSPAAVAGHQKGTLHSHHHINSVSPFPPFLLPTNHSQPPIMTKDNNDPQKQAELQAKLSAMMRSLALMEGSSSGGPKPMNEHRFWNTQPVTKHGEEVSQIGPIEPSVPVDQVPKDPPTLPKEFEWCEVDVTDEAQLKELYTLLTLNYVEDDDAQFRFDYSAAFLKWALQPPQWRKSWHVGVRVAANKKLVAFISGVPADIRTYDVTTSMTEINFLCVHKKLRSKRLAPVLIREITRRSHLEGIFQAAYTAGVVLPKPVATCRYFHRSLNPKKLVECNFARIPPKWTLARMIKHYKVADQPGISGIREMVEADVPQVRELLNKFLNRYDVAPVFQTDDDVKHWILPHKDVVWTYVVENPETKKITDMFSFYSLPSSVINNPKHKTLNAAYMFYYAVDIPEEVKSTEEEEQKFLKKRLTELAKDAMMYARKAEFDVFNALDLMENSLFVQDLKFGPGDGLLNFYLYNWQIPDVSKNKVGLVML</sequence>
<dbReference type="InterPro" id="IPR022676">
    <property type="entry name" value="NMT_N"/>
</dbReference>
<dbReference type="FunFam" id="3.40.630.30:FF:000042">
    <property type="entry name" value="Glycylpeptide N-tetradecanoyltransferase"/>
    <property type="match status" value="1"/>
</dbReference>
<dbReference type="Proteomes" id="UP000027586">
    <property type="component" value="Unassembled WGS sequence"/>
</dbReference>
<evidence type="ECO:0000259" key="9">
    <source>
        <dbReference type="Pfam" id="PF02799"/>
    </source>
</evidence>
<keyword evidence="4 6" id="KW-0808">Transferase</keyword>
<dbReference type="STRING" id="1263082.A0A068SDN2"/>
<evidence type="ECO:0000256" key="4">
    <source>
        <dbReference type="ARBA" id="ARBA00022679"/>
    </source>
</evidence>
<gene>
    <name evidence="10" type="ORF">LCOR_11172.1</name>
</gene>
<dbReference type="Pfam" id="PF01233">
    <property type="entry name" value="NMT"/>
    <property type="match status" value="1"/>
</dbReference>
<dbReference type="VEuPathDB" id="FungiDB:LCOR_11172.1"/>
<evidence type="ECO:0000256" key="7">
    <source>
        <dbReference type="RuleBase" id="RU004178"/>
    </source>
</evidence>
<evidence type="ECO:0000256" key="5">
    <source>
        <dbReference type="ARBA" id="ARBA00023315"/>
    </source>
</evidence>
<dbReference type="PROSITE" id="PS00975">
    <property type="entry name" value="NMT_1"/>
    <property type="match status" value="1"/>
</dbReference>
<dbReference type="GO" id="GO:0005829">
    <property type="term" value="C:cytosol"/>
    <property type="evidence" value="ECO:0007669"/>
    <property type="project" value="EnsemblFungi"/>
</dbReference>
<comment type="function">
    <text evidence="6">Adds a myristoyl group to the N-terminal glycine residue of certain cellular proteins.</text>
</comment>
<dbReference type="OrthoDB" id="60315at2759"/>
<evidence type="ECO:0000256" key="3">
    <source>
        <dbReference type="ARBA" id="ARBA00022240"/>
    </source>
</evidence>
<dbReference type="InterPro" id="IPR016181">
    <property type="entry name" value="Acyl_CoA_acyltransferase"/>
</dbReference>
<dbReference type="Gene3D" id="3.40.630.170">
    <property type="match status" value="1"/>
</dbReference>
<organism evidence="10 11">
    <name type="scientific">Lichtheimia corymbifera JMRC:FSU:9682</name>
    <dbReference type="NCBI Taxonomy" id="1263082"/>
    <lineage>
        <taxon>Eukaryota</taxon>
        <taxon>Fungi</taxon>
        <taxon>Fungi incertae sedis</taxon>
        <taxon>Mucoromycota</taxon>
        <taxon>Mucoromycotina</taxon>
        <taxon>Mucoromycetes</taxon>
        <taxon>Mucorales</taxon>
        <taxon>Lichtheimiaceae</taxon>
        <taxon>Lichtheimia</taxon>
    </lineage>
</organism>
<feature type="domain" description="Glycylpeptide N-tetradecanoyltransferase C-terminal" evidence="9">
    <location>
        <begin position="286"/>
        <end position="484"/>
    </location>
</feature>
<comment type="caution">
    <text evidence="10">The sequence shown here is derived from an EMBL/GenBank/DDBJ whole genome shotgun (WGS) entry which is preliminary data.</text>
</comment>
<dbReference type="FunFam" id="3.40.630.170:FF:000003">
    <property type="entry name" value="Glycylpeptide N-tetradecanoyltransferase"/>
    <property type="match status" value="1"/>
</dbReference>
<proteinExistence type="inferred from homology"/>
<evidence type="ECO:0000256" key="1">
    <source>
        <dbReference type="ARBA" id="ARBA00009469"/>
    </source>
</evidence>
<dbReference type="PANTHER" id="PTHR11377">
    <property type="entry name" value="N-MYRISTOYL TRANSFERASE"/>
    <property type="match status" value="1"/>
</dbReference>
<dbReference type="PANTHER" id="PTHR11377:SF5">
    <property type="entry name" value="GLYCYLPEPTIDE N-TETRADECANOYLTRANSFERASE"/>
    <property type="match status" value="1"/>
</dbReference>
<dbReference type="EMBL" id="CBTN010000091">
    <property type="protein sequence ID" value="CDH60389.1"/>
    <property type="molecule type" value="Genomic_DNA"/>
</dbReference>
<accession>A0A068SDN2</accession>
<comment type="catalytic activity">
    <reaction evidence="6">
        <text>N-terminal glycyl-[protein] + tetradecanoyl-CoA = N-tetradecanoylglycyl-[protein] + CoA + H(+)</text>
        <dbReference type="Rhea" id="RHEA:15521"/>
        <dbReference type="Rhea" id="RHEA-COMP:12666"/>
        <dbReference type="Rhea" id="RHEA-COMP:12667"/>
        <dbReference type="ChEBI" id="CHEBI:15378"/>
        <dbReference type="ChEBI" id="CHEBI:57287"/>
        <dbReference type="ChEBI" id="CHEBI:57385"/>
        <dbReference type="ChEBI" id="CHEBI:64723"/>
        <dbReference type="ChEBI" id="CHEBI:133050"/>
        <dbReference type="EC" id="2.3.1.97"/>
    </reaction>
</comment>